<keyword evidence="2" id="KW-0217">Developmental protein</keyword>
<accession>A0AA36H8R1</accession>
<evidence type="ECO:0000256" key="1">
    <source>
        <dbReference type="ARBA" id="ARBA00004123"/>
    </source>
</evidence>
<name>A0AA36H8R1_CYLNA</name>
<dbReference type="PANTHER" id="PTHR12972:SF0">
    <property type="entry name" value="PROTEIN DOWNSTREAM NEIGHBOR OF SON"/>
    <property type="match status" value="1"/>
</dbReference>
<dbReference type="AlphaFoldDB" id="A0AA36H8R1"/>
<proteinExistence type="inferred from homology"/>
<keyword evidence="7" id="KW-1185">Reference proteome</keyword>
<feature type="compositionally biased region" description="Polar residues" evidence="5">
    <location>
        <begin position="421"/>
        <end position="436"/>
    </location>
</feature>
<dbReference type="EMBL" id="CATQJL010000316">
    <property type="protein sequence ID" value="CAJ0606235.1"/>
    <property type="molecule type" value="Genomic_DNA"/>
</dbReference>
<dbReference type="PANTHER" id="PTHR12972">
    <property type="entry name" value="DOWNSTREAM NEIGHBOR OF SON"/>
    <property type="match status" value="1"/>
</dbReference>
<feature type="region of interest" description="Disordered" evidence="5">
    <location>
        <begin position="421"/>
        <end position="457"/>
    </location>
</feature>
<organism evidence="6 7">
    <name type="scientific">Cylicocyclus nassatus</name>
    <name type="common">Nematode worm</name>
    <dbReference type="NCBI Taxonomy" id="53992"/>
    <lineage>
        <taxon>Eukaryota</taxon>
        <taxon>Metazoa</taxon>
        <taxon>Ecdysozoa</taxon>
        <taxon>Nematoda</taxon>
        <taxon>Chromadorea</taxon>
        <taxon>Rhabditida</taxon>
        <taxon>Rhabditina</taxon>
        <taxon>Rhabditomorpha</taxon>
        <taxon>Strongyloidea</taxon>
        <taxon>Strongylidae</taxon>
        <taxon>Cylicocyclus</taxon>
    </lineage>
</organism>
<evidence type="ECO:0000256" key="3">
    <source>
        <dbReference type="ARBA" id="ARBA00023242"/>
    </source>
</evidence>
<dbReference type="GO" id="GO:0005634">
    <property type="term" value="C:nucleus"/>
    <property type="evidence" value="ECO:0007669"/>
    <property type="project" value="UniProtKB-SubCell"/>
</dbReference>
<protein>
    <submittedName>
        <fullName evidence="6">Uncharacterized protein</fullName>
    </submittedName>
</protein>
<feature type="region of interest" description="Disordered" evidence="5">
    <location>
        <begin position="85"/>
        <end position="104"/>
    </location>
</feature>
<evidence type="ECO:0000313" key="7">
    <source>
        <dbReference type="Proteomes" id="UP001176961"/>
    </source>
</evidence>
<evidence type="ECO:0000256" key="5">
    <source>
        <dbReference type="SAM" id="MobiDB-lite"/>
    </source>
</evidence>
<gene>
    <name evidence="6" type="ORF">CYNAS_LOCUS18218</name>
</gene>
<dbReference type="InterPro" id="IPR024861">
    <property type="entry name" value="Donson"/>
</dbReference>
<evidence type="ECO:0000313" key="6">
    <source>
        <dbReference type="EMBL" id="CAJ0606235.1"/>
    </source>
</evidence>
<comment type="subcellular location">
    <subcellularLocation>
        <location evidence="1">Nucleus</location>
    </subcellularLocation>
</comment>
<feature type="compositionally biased region" description="Basic residues" evidence="5">
    <location>
        <begin position="95"/>
        <end position="104"/>
    </location>
</feature>
<dbReference type="Proteomes" id="UP001176961">
    <property type="component" value="Unassembled WGS sequence"/>
</dbReference>
<evidence type="ECO:0000256" key="2">
    <source>
        <dbReference type="ARBA" id="ARBA00022473"/>
    </source>
</evidence>
<feature type="compositionally biased region" description="Polar residues" evidence="5">
    <location>
        <begin position="443"/>
        <end position="452"/>
    </location>
</feature>
<reference evidence="6" key="1">
    <citation type="submission" date="2023-07" db="EMBL/GenBank/DDBJ databases">
        <authorList>
            <consortium name="CYATHOMIX"/>
        </authorList>
    </citation>
    <scope>NUCLEOTIDE SEQUENCE</scope>
    <source>
        <strain evidence="6">N/A</strain>
    </source>
</reference>
<evidence type="ECO:0000256" key="4">
    <source>
        <dbReference type="ARBA" id="ARBA00025806"/>
    </source>
</evidence>
<sequence length="640" mass="71762">MIQLAHLHCSGSRRNAAVRLNALFASLKVLTSVTGFLMEKGRSPSWKNPRERLKKHLRRTSSARSLVGPHASAVKNLDFDDVPHEVLPSPSSRRNPFKRSPLKKRRKLAEENCATVNVPIVWDDTNANDPFSNEKLLHIHSASSSRTIENGFFKESFATDFSDIFLNEASTSRPKEEAQCCKSIPLDLRLGTKLRITSKKPFPWIRDPKSSGVVSVRVTGQERHDGLRCFMNSVANEFASPSNVDIPSNISAMAVLESACLSWQFPCFPWLPTYPRADSLTNTSSAVMQEPLPKQCLDALDMQWTECFDQLFLSWKKGDRKSFYMSCSSFTVLFTKVNYGDEITATEDSSSCFQTCGGLRHVAIVTPSTIGFRQYLRSEGIEYEVISKKTKRNSKTFTSLLASDDSKSTFDFSGMTESQPPLFSYETSTKADSSFNENKENKLNTGISSSDESPNKADISGDHDWLEEIDISPKKASKLKRYKSLGSMANLSNDASFAKPDVIDAVAVLVKGSDVQTLYNLLQSSRVCRSIAGPHANIPPTLISSSPFLYSQLQTLKKSSQIIRRKQYEYVLELDGGPIMPHTIPLIVEFLRRSEVCSDEPATLRINDRAVCNGLNDIDSEYCDWNEIRVDKENIWWTKL</sequence>
<keyword evidence="3" id="KW-0539">Nucleus</keyword>
<comment type="similarity">
    <text evidence="4">Belongs to the DONSON family.</text>
</comment>
<comment type="caution">
    <text evidence="6">The sequence shown here is derived from an EMBL/GenBank/DDBJ whole genome shotgun (WGS) entry which is preliminary data.</text>
</comment>
<dbReference type="GO" id="GO:0033260">
    <property type="term" value="P:nuclear DNA replication"/>
    <property type="evidence" value="ECO:0007669"/>
    <property type="project" value="TreeGrafter"/>
</dbReference>